<feature type="compositionally biased region" description="Low complexity" evidence="1">
    <location>
        <begin position="211"/>
        <end position="222"/>
    </location>
</feature>
<organism evidence="4 5">
    <name type="scientific">Calocera viscosa (strain TUFC12733)</name>
    <dbReference type="NCBI Taxonomy" id="1330018"/>
    <lineage>
        <taxon>Eukaryota</taxon>
        <taxon>Fungi</taxon>
        <taxon>Dikarya</taxon>
        <taxon>Basidiomycota</taxon>
        <taxon>Agaricomycotina</taxon>
        <taxon>Dacrymycetes</taxon>
        <taxon>Dacrymycetales</taxon>
        <taxon>Dacrymycetaceae</taxon>
        <taxon>Calocera</taxon>
    </lineage>
</organism>
<evidence type="ECO:0000313" key="5">
    <source>
        <dbReference type="Proteomes" id="UP000076738"/>
    </source>
</evidence>
<evidence type="ECO:0008006" key="6">
    <source>
        <dbReference type="Google" id="ProtNLM"/>
    </source>
</evidence>
<keyword evidence="3" id="KW-0732">Signal</keyword>
<sequence>MSLVVSVLLCLFSLSLFCFTCPSLPYPQTALPSQDLFQLPLRSCCTNYAACGLWLCLVLVKRICGGCMRKAWRKGGRIVSLCMHEPRGTHKVSSSCTDRRGGGTAYRCPVHEQGGWCPADYLRRWVCNLRACLRLGSGGFFLNHRRGVDTSQAATRPMCPSLVYPVMVVLRVVTPPAPELSTTRLGLRTTPSLVHKAASTASPQSPRPSLAQPLSSPHAAQPAHPPPNIFQKVCTSSPLRHPALTLFPRPPR</sequence>
<protein>
    <recommendedName>
        <fullName evidence="6">Secreted protein</fullName>
    </recommendedName>
</protein>
<feature type="signal peptide" evidence="3">
    <location>
        <begin position="1"/>
        <end position="25"/>
    </location>
</feature>
<evidence type="ECO:0000256" key="1">
    <source>
        <dbReference type="SAM" id="MobiDB-lite"/>
    </source>
</evidence>
<dbReference type="AlphaFoldDB" id="A0A167IWX6"/>
<evidence type="ECO:0000256" key="3">
    <source>
        <dbReference type="SAM" id="SignalP"/>
    </source>
</evidence>
<keyword evidence="2" id="KW-0812">Transmembrane</keyword>
<reference evidence="4 5" key="1">
    <citation type="journal article" date="2016" name="Mol. Biol. Evol.">
        <title>Comparative Genomics of Early-Diverging Mushroom-Forming Fungi Provides Insights into the Origins of Lignocellulose Decay Capabilities.</title>
        <authorList>
            <person name="Nagy L.G."/>
            <person name="Riley R."/>
            <person name="Tritt A."/>
            <person name="Adam C."/>
            <person name="Daum C."/>
            <person name="Floudas D."/>
            <person name="Sun H."/>
            <person name="Yadav J.S."/>
            <person name="Pangilinan J."/>
            <person name="Larsson K.H."/>
            <person name="Matsuura K."/>
            <person name="Barry K."/>
            <person name="Labutti K."/>
            <person name="Kuo R."/>
            <person name="Ohm R.A."/>
            <person name="Bhattacharya S.S."/>
            <person name="Shirouzu T."/>
            <person name="Yoshinaga Y."/>
            <person name="Martin F.M."/>
            <person name="Grigoriev I.V."/>
            <person name="Hibbett D.S."/>
        </authorList>
    </citation>
    <scope>NUCLEOTIDE SEQUENCE [LARGE SCALE GENOMIC DNA]</scope>
    <source>
        <strain evidence="4 5">TUFC12733</strain>
    </source>
</reference>
<name>A0A167IWX6_CALVF</name>
<keyword evidence="2" id="KW-0472">Membrane</keyword>
<gene>
    <name evidence="4" type="ORF">CALVIDRAFT_266520</name>
</gene>
<feature type="chain" id="PRO_5007888522" description="Secreted protein" evidence="3">
    <location>
        <begin position="26"/>
        <end position="252"/>
    </location>
</feature>
<feature type="region of interest" description="Disordered" evidence="1">
    <location>
        <begin position="194"/>
        <end position="235"/>
    </location>
</feature>
<feature type="transmembrane region" description="Helical" evidence="2">
    <location>
        <begin position="39"/>
        <end position="60"/>
    </location>
</feature>
<keyword evidence="5" id="KW-1185">Reference proteome</keyword>
<keyword evidence="2" id="KW-1133">Transmembrane helix</keyword>
<accession>A0A167IWX6</accession>
<proteinExistence type="predicted"/>
<dbReference type="Proteomes" id="UP000076738">
    <property type="component" value="Unassembled WGS sequence"/>
</dbReference>
<evidence type="ECO:0000313" key="4">
    <source>
        <dbReference type="EMBL" id="KZO93042.1"/>
    </source>
</evidence>
<dbReference type="EMBL" id="KV417304">
    <property type="protein sequence ID" value="KZO93042.1"/>
    <property type="molecule type" value="Genomic_DNA"/>
</dbReference>
<evidence type="ECO:0000256" key="2">
    <source>
        <dbReference type="SAM" id="Phobius"/>
    </source>
</evidence>